<accession>A0ABW9U889</accession>
<sequence length="198" mass="23358">MKVGFQNLRMDDIAKAMDVSRATMYKHFSSKEEVIDGVVRMYTDYLDKLEDRTSNDSEQSFGIWFQQIFEQSVMLVGQLTEVFLLDLQSAYPELYEQLKEILNKREQQTLKFYQDGKHKGIFNDINEKLILLQDNLLLREIATTKYLVYNQTTIKQVLLDYYQFKKIQLFKADKLSSVDDSNIGPRIDHLVNKFNQTL</sequence>
<evidence type="ECO:0000256" key="1">
    <source>
        <dbReference type="ARBA" id="ARBA00023125"/>
    </source>
</evidence>
<evidence type="ECO:0000259" key="3">
    <source>
        <dbReference type="PROSITE" id="PS50977"/>
    </source>
</evidence>
<dbReference type="PROSITE" id="PS50977">
    <property type="entry name" value="HTH_TETR_2"/>
    <property type="match status" value="1"/>
</dbReference>
<dbReference type="Gene3D" id="1.10.357.10">
    <property type="entry name" value="Tetracycline Repressor, domain 2"/>
    <property type="match status" value="1"/>
</dbReference>
<reference evidence="4 5" key="1">
    <citation type="submission" date="2019-12" db="EMBL/GenBank/DDBJ databases">
        <authorList>
            <person name="Huq M.A."/>
        </authorList>
    </citation>
    <scope>NUCLEOTIDE SEQUENCE [LARGE SCALE GENOMIC DNA]</scope>
    <source>
        <strain evidence="4 5">MAH-34</strain>
    </source>
</reference>
<keyword evidence="1 2" id="KW-0238">DNA-binding</keyword>
<dbReference type="EMBL" id="WSEM01000016">
    <property type="protein sequence ID" value="MVQ36213.1"/>
    <property type="molecule type" value="Genomic_DNA"/>
</dbReference>
<evidence type="ECO:0000313" key="5">
    <source>
        <dbReference type="Proteomes" id="UP000467637"/>
    </source>
</evidence>
<protein>
    <submittedName>
        <fullName evidence="4">TetR family transcriptional regulator</fullName>
    </submittedName>
</protein>
<dbReference type="Proteomes" id="UP000467637">
    <property type="component" value="Unassembled WGS sequence"/>
</dbReference>
<evidence type="ECO:0000256" key="2">
    <source>
        <dbReference type="PROSITE-ProRule" id="PRU00335"/>
    </source>
</evidence>
<organism evidence="4 5">
    <name type="scientific">Paenibacillus anseongense</name>
    <dbReference type="NCBI Taxonomy" id="2682845"/>
    <lineage>
        <taxon>Bacteria</taxon>
        <taxon>Bacillati</taxon>
        <taxon>Bacillota</taxon>
        <taxon>Bacilli</taxon>
        <taxon>Bacillales</taxon>
        <taxon>Paenibacillaceae</taxon>
        <taxon>Paenibacillus</taxon>
    </lineage>
</organism>
<comment type="caution">
    <text evidence="4">The sequence shown here is derived from an EMBL/GenBank/DDBJ whole genome shotgun (WGS) entry which is preliminary data.</text>
</comment>
<gene>
    <name evidence="4" type="ORF">GON05_16470</name>
</gene>
<proteinExistence type="predicted"/>
<keyword evidence="5" id="KW-1185">Reference proteome</keyword>
<name>A0ABW9U889_9BACL</name>
<evidence type="ECO:0000313" key="4">
    <source>
        <dbReference type="EMBL" id="MVQ36213.1"/>
    </source>
</evidence>
<dbReference type="InterPro" id="IPR001647">
    <property type="entry name" value="HTH_TetR"/>
</dbReference>
<dbReference type="Pfam" id="PF00440">
    <property type="entry name" value="TetR_N"/>
    <property type="match status" value="1"/>
</dbReference>
<feature type="DNA-binding region" description="H-T-H motif" evidence="2">
    <location>
        <begin position="9"/>
        <end position="28"/>
    </location>
</feature>
<dbReference type="InterPro" id="IPR009057">
    <property type="entry name" value="Homeodomain-like_sf"/>
</dbReference>
<feature type="domain" description="HTH tetR-type" evidence="3">
    <location>
        <begin position="1"/>
        <end position="46"/>
    </location>
</feature>
<dbReference type="SUPFAM" id="SSF46689">
    <property type="entry name" value="Homeodomain-like"/>
    <property type="match status" value="1"/>
</dbReference>